<evidence type="ECO:0000259" key="2">
    <source>
        <dbReference type="Pfam" id="PF09977"/>
    </source>
</evidence>
<organism evidence="5 6">
    <name type="scientific">Sulfitobacter sediminis</name>
    <dbReference type="NCBI Taxonomy" id="3234186"/>
    <lineage>
        <taxon>Bacteria</taxon>
        <taxon>Pseudomonadati</taxon>
        <taxon>Pseudomonadota</taxon>
        <taxon>Alphaproteobacteria</taxon>
        <taxon>Rhodobacterales</taxon>
        <taxon>Roseobacteraceae</taxon>
        <taxon>Sulfitobacter</taxon>
    </lineage>
</organism>
<dbReference type="InterPro" id="IPR057189">
    <property type="entry name" value="DUF7867"/>
</dbReference>
<dbReference type="Pfam" id="PF09977">
    <property type="entry name" value="Tad_C"/>
    <property type="match status" value="1"/>
</dbReference>
<proteinExistence type="predicted"/>
<evidence type="ECO:0000259" key="3">
    <source>
        <dbReference type="Pfam" id="PF13400"/>
    </source>
</evidence>
<keyword evidence="1" id="KW-0812">Transmembrane</keyword>
<feature type="domain" description="Putative Flp pilus-assembly TadG-like N-terminal" evidence="3">
    <location>
        <begin position="21"/>
        <end position="65"/>
    </location>
</feature>
<sequence length="459" mass="50412">MMLNTSHKHQDRPHWTTDEDGSATILSLFFLLICLVMGGIAIDFNKAMSERTRLQVAADAAAHAALYTRETKTTGEARQVALDTVASMLPENKFGRSALTSADIIFGKWDPETQTFTANEGSRSAVKVSAQMVEDRNNASRNILLRMIGFDTFNIGVDSIYTTYYPGCFTEGFVSEQIVDIQSNNSFTDGFCIHSNTYVSLNQNNYFEPGTVVSMPNINDLDIPESGFKLNEGLGTALREGKYRMRLLSKLPGIIDSFWGAEQDHLPPYVDHGYAYNIEFDQFPGLPLNEEPPKKKYTMSVIPYHFAPNAVNRKYCFGKSSITLEAGLYSSFLLITDCKVNFANGVVLEDVVIATTSEDISSFYSGQGLQLGRDDNCAEGGGVTLMTLGGFKAAASLSAFNAQILAMKDIEFAAKADGVVGASFVSNGRIDGTSNMSMGYCKNRGMENAFRAPYFRMVK</sequence>
<feature type="domain" description="DUF7867" evidence="4">
    <location>
        <begin position="172"/>
        <end position="441"/>
    </location>
</feature>
<dbReference type="InterPro" id="IPR028087">
    <property type="entry name" value="Tad_N"/>
</dbReference>
<dbReference type="InterPro" id="IPR018705">
    <property type="entry name" value="DUF2134_membrane"/>
</dbReference>
<dbReference type="Pfam" id="PF13400">
    <property type="entry name" value="Tad"/>
    <property type="match status" value="1"/>
</dbReference>
<dbReference type="Proteomes" id="UP001556098">
    <property type="component" value="Unassembled WGS sequence"/>
</dbReference>
<dbReference type="Pfam" id="PF25269">
    <property type="entry name" value="DUF7867"/>
    <property type="match status" value="1"/>
</dbReference>
<dbReference type="RefSeq" id="WP_367878745.1">
    <property type="nucleotide sequence ID" value="NZ_JBFNXX010000012.1"/>
</dbReference>
<name>A0ABV3RSL2_9RHOB</name>
<keyword evidence="1" id="KW-1133">Transmembrane helix</keyword>
<protein>
    <submittedName>
        <fullName evidence="5">Tad domain-containing protein</fullName>
    </submittedName>
</protein>
<gene>
    <name evidence="5" type="ORF">AB2B41_15630</name>
</gene>
<keyword evidence="6" id="KW-1185">Reference proteome</keyword>
<accession>A0ABV3RSL2</accession>
<evidence type="ECO:0000256" key="1">
    <source>
        <dbReference type="SAM" id="Phobius"/>
    </source>
</evidence>
<comment type="caution">
    <text evidence="5">The sequence shown here is derived from an EMBL/GenBank/DDBJ whole genome shotgun (WGS) entry which is preliminary data.</text>
</comment>
<feature type="transmembrane region" description="Helical" evidence="1">
    <location>
        <begin position="23"/>
        <end position="44"/>
    </location>
</feature>
<evidence type="ECO:0000313" key="6">
    <source>
        <dbReference type="Proteomes" id="UP001556098"/>
    </source>
</evidence>
<evidence type="ECO:0000313" key="5">
    <source>
        <dbReference type="EMBL" id="MEW9921043.1"/>
    </source>
</evidence>
<evidence type="ECO:0000259" key="4">
    <source>
        <dbReference type="Pfam" id="PF25269"/>
    </source>
</evidence>
<reference evidence="5 6" key="1">
    <citation type="submission" date="2024-07" db="EMBL/GenBank/DDBJ databases">
        <title>Marimonas sp.nov., isolated from tidal-flat sediment.</title>
        <authorList>
            <person name="Jayan J.N."/>
            <person name="Lee S.S."/>
        </authorList>
    </citation>
    <scope>NUCLEOTIDE SEQUENCE [LARGE SCALE GENOMIC DNA]</scope>
    <source>
        <strain evidence="5 6">MJW-29</strain>
    </source>
</reference>
<feature type="domain" description="DUF2134" evidence="2">
    <location>
        <begin position="70"/>
        <end position="159"/>
    </location>
</feature>
<dbReference type="EMBL" id="JBFNXX010000012">
    <property type="protein sequence ID" value="MEW9921043.1"/>
    <property type="molecule type" value="Genomic_DNA"/>
</dbReference>
<keyword evidence="1" id="KW-0472">Membrane</keyword>